<sequence>MSTPTVTTSPSTTAKSTDNKCRTTRRNVFLASDKSLLSSGEFADVTEAESGSIELDDNPKMFKYIVEYLYSGDTLLADVAEDLRACFSLETRADKLPADFWQKFIDGVEIAFRNEAIALEPLRQAFVQSIADNQYLISQDNSFCQAMSEVPKFATAVFQKVSAPMEEMPTNIAGTAESLPLYQGMRMDGGMVLGAIDDPNYEVIQKEREGLLDVGSKAGEDYSLRWEFGWVEDCY</sequence>
<evidence type="ECO:0000256" key="1">
    <source>
        <dbReference type="SAM" id="MobiDB-lite"/>
    </source>
</evidence>
<feature type="compositionally biased region" description="Low complexity" evidence="1">
    <location>
        <begin position="1"/>
        <end position="16"/>
    </location>
</feature>
<name>A0AAD5RJE8_9PEZI</name>
<gene>
    <name evidence="2" type="ORF">MKZ38_006602</name>
</gene>
<evidence type="ECO:0008006" key="4">
    <source>
        <dbReference type="Google" id="ProtNLM"/>
    </source>
</evidence>
<keyword evidence="3" id="KW-1185">Reference proteome</keyword>
<dbReference type="AlphaFoldDB" id="A0AAD5RJE8"/>
<feature type="region of interest" description="Disordered" evidence="1">
    <location>
        <begin position="1"/>
        <end position="20"/>
    </location>
</feature>
<evidence type="ECO:0000313" key="2">
    <source>
        <dbReference type="EMBL" id="KAJ2895416.1"/>
    </source>
</evidence>
<organism evidence="2 3">
    <name type="scientific">Zalerion maritima</name>
    <dbReference type="NCBI Taxonomy" id="339359"/>
    <lineage>
        <taxon>Eukaryota</taxon>
        <taxon>Fungi</taxon>
        <taxon>Dikarya</taxon>
        <taxon>Ascomycota</taxon>
        <taxon>Pezizomycotina</taxon>
        <taxon>Sordariomycetes</taxon>
        <taxon>Lulworthiomycetidae</taxon>
        <taxon>Lulworthiales</taxon>
        <taxon>Lulworthiaceae</taxon>
        <taxon>Zalerion</taxon>
    </lineage>
</organism>
<protein>
    <recommendedName>
        <fullName evidence="4">BTB domain-containing protein</fullName>
    </recommendedName>
</protein>
<accession>A0AAD5RJE8</accession>
<dbReference type="SUPFAM" id="SSF54695">
    <property type="entry name" value="POZ domain"/>
    <property type="match status" value="1"/>
</dbReference>
<evidence type="ECO:0000313" key="3">
    <source>
        <dbReference type="Proteomes" id="UP001201980"/>
    </source>
</evidence>
<comment type="caution">
    <text evidence="2">The sequence shown here is derived from an EMBL/GenBank/DDBJ whole genome shotgun (WGS) entry which is preliminary data.</text>
</comment>
<dbReference type="InterPro" id="IPR011333">
    <property type="entry name" value="SKP1/BTB/POZ_sf"/>
</dbReference>
<dbReference type="EMBL" id="JAKWBI020000404">
    <property type="protein sequence ID" value="KAJ2895416.1"/>
    <property type="molecule type" value="Genomic_DNA"/>
</dbReference>
<dbReference type="Proteomes" id="UP001201980">
    <property type="component" value="Unassembled WGS sequence"/>
</dbReference>
<reference evidence="2" key="1">
    <citation type="submission" date="2022-07" db="EMBL/GenBank/DDBJ databases">
        <title>Draft genome sequence of Zalerion maritima ATCC 34329, a (micro)plastics degrading marine fungus.</title>
        <authorList>
            <person name="Paco A."/>
            <person name="Goncalves M.F.M."/>
            <person name="Rocha-Santos T.A.P."/>
            <person name="Alves A."/>
        </authorList>
    </citation>
    <scope>NUCLEOTIDE SEQUENCE</scope>
    <source>
        <strain evidence="2">ATCC 34329</strain>
    </source>
</reference>
<proteinExistence type="predicted"/>